<accession>A0A6I2GFN6</accession>
<name>A0A6I2GFN6_9LACT</name>
<evidence type="ECO:0000256" key="4">
    <source>
        <dbReference type="ARBA" id="ARBA00022679"/>
    </source>
</evidence>
<proteinExistence type="predicted"/>
<dbReference type="EMBL" id="WJQS01000004">
    <property type="protein sequence ID" value="MRI85504.1"/>
    <property type="molecule type" value="Genomic_DNA"/>
</dbReference>
<dbReference type="SUPFAM" id="SSF51261">
    <property type="entry name" value="Duplicated hybrid motif"/>
    <property type="match status" value="1"/>
</dbReference>
<evidence type="ECO:0000256" key="3">
    <source>
        <dbReference type="ARBA" id="ARBA00022597"/>
    </source>
</evidence>
<evidence type="ECO:0000256" key="6">
    <source>
        <dbReference type="ARBA" id="ARBA00022777"/>
    </source>
</evidence>
<dbReference type="NCBIfam" id="TIGR00830">
    <property type="entry name" value="PTBA"/>
    <property type="match status" value="1"/>
</dbReference>
<dbReference type="PANTHER" id="PTHR45008">
    <property type="entry name" value="PTS SYSTEM GLUCOSE-SPECIFIC EIIA COMPONENT"/>
    <property type="match status" value="1"/>
</dbReference>
<dbReference type="RefSeq" id="WP_153863506.1">
    <property type="nucleotide sequence ID" value="NZ_WJQS01000004.1"/>
</dbReference>
<dbReference type="InterPro" id="IPR001127">
    <property type="entry name" value="PTS_EIIA_1_perm"/>
</dbReference>
<dbReference type="PROSITE" id="PS51093">
    <property type="entry name" value="PTS_EIIA_TYPE_1"/>
    <property type="match status" value="1"/>
</dbReference>
<feature type="domain" description="PTS EIIA type-1" evidence="7">
    <location>
        <begin position="36"/>
        <end position="139"/>
    </location>
</feature>
<evidence type="ECO:0000256" key="2">
    <source>
        <dbReference type="ARBA" id="ARBA00022448"/>
    </source>
</evidence>
<comment type="caution">
    <text evidence="8">The sequence shown here is derived from an EMBL/GenBank/DDBJ whole genome shotgun (WGS) entry which is preliminary data.</text>
</comment>
<dbReference type="Proteomes" id="UP000430975">
    <property type="component" value="Unassembled WGS sequence"/>
</dbReference>
<keyword evidence="6" id="KW-0418">Kinase</keyword>
<dbReference type="InterPro" id="IPR011055">
    <property type="entry name" value="Dup_hybrid_motif"/>
</dbReference>
<evidence type="ECO:0000313" key="8">
    <source>
        <dbReference type="EMBL" id="MRI85504.1"/>
    </source>
</evidence>
<evidence type="ECO:0000259" key="7">
    <source>
        <dbReference type="PROSITE" id="PS51093"/>
    </source>
</evidence>
<evidence type="ECO:0000256" key="1">
    <source>
        <dbReference type="ARBA" id="ARBA00004496"/>
    </source>
</evidence>
<reference evidence="8 9" key="1">
    <citation type="submission" date="2019-11" db="EMBL/GenBank/DDBJ databases">
        <title>Characterisation of Fundicoccus ignavus gen. nov. sp. nov., a novel genus of the family Aerococcaceae isolated from bulk tank milk.</title>
        <authorList>
            <person name="Siebert A."/>
            <person name="Huptas C."/>
            <person name="Wenning M."/>
            <person name="Scherer S."/>
            <person name="Doll E.V."/>
        </authorList>
    </citation>
    <scope>NUCLEOTIDE SEQUENCE [LARGE SCALE GENOMIC DNA]</scope>
    <source>
        <strain evidence="8 9">WS4759</strain>
    </source>
</reference>
<evidence type="ECO:0000256" key="5">
    <source>
        <dbReference type="ARBA" id="ARBA00022683"/>
    </source>
</evidence>
<keyword evidence="2" id="KW-0813">Transport</keyword>
<dbReference type="InterPro" id="IPR050890">
    <property type="entry name" value="PTS_EIIA_component"/>
</dbReference>
<keyword evidence="4" id="KW-0808">Transferase</keyword>
<evidence type="ECO:0000313" key="9">
    <source>
        <dbReference type="Proteomes" id="UP000430975"/>
    </source>
</evidence>
<dbReference type="GO" id="GO:0016301">
    <property type="term" value="F:kinase activity"/>
    <property type="evidence" value="ECO:0007669"/>
    <property type="project" value="UniProtKB-KW"/>
</dbReference>
<sequence length="167" mass="17744">MFGLFKKKDKKEEVVKDIAIYAVADGDLISIENVNDLVFAQKMMGDGYAVVPNNGTITSPVDGKVGTVFPTKHAIGFDSNGLEVLLHMGIDTVSLDGGPFESAVSENDQVTGQTVVSNVDLKGLEAAEKDNVMIVIFTNGNEVIEDINITASGQVKKGQQIGTVTLK</sequence>
<keyword evidence="3 8" id="KW-0762">Sugar transport</keyword>
<dbReference type="PANTHER" id="PTHR45008:SF1">
    <property type="entry name" value="PTS SYSTEM GLUCOSE-SPECIFIC EIIA COMPONENT"/>
    <property type="match status" value="1"/>
</dbReference>
<comment type="subcellular location">
    <subcellularLocation>
        <location evidence="1">Cytoplasm</location>
    </subcellularLocation>
</comment>
<dbReference type="GO" id="GO:0009401">
    <property type="term" value="P:phosphoenolpyruvate-dependent sugar phosphotransferase system"/>
    <property type="evidence" value="ECO:0007669"/>
    <property type="project" value="UniProtKB-KW"/>
</dbReference>
<keyword evidence="9" id="KW-1185">Reference proteome</keyword>
<dbReference type="GO" id="GO:0005737">
    <property type="term" value="C:cytoplasm"/>
    <property type="evidence" value="ECO:0007669"/>
    <property type="project" value="UniProtKB-SubCell"/>
</dbReference>
<organism evidence="8 9">
    <name type="scientific">Fundicoccus ignavus</name>
    <dbReference type="NCBI Taxonomy" id="2664442"/>
    <lineage>
        <taxon>Bacteria</taxon>
        <taxon>Bacillati</taxon>
        <taxon>Bacillota</taxon>
        <taxon>Bacilli</taxon>
        <taxon>Lactobacillales</taxon>
        <taxon>Aerococcaceae</taxon>
        <taxon>Fundicoccus</taxon>
    </lineage>
</organism>
<dbReference type="Gene3D" id="2.70.70.10">
    <property type="entry name" value="Glucose Permease (Domain IIA)"/>
    <property type="match status" value="1"/>
</dbReference>
<dbReference type="PROSITE" id="PS00371">
    <property type="entry name" value="PTS_EIIA_TYPE_1_HIS"/>
    <property type="match status" value="1"/>
</dbReference>
<dbReference type="Pfam" id="PF00358">
    <property type="entry name" value="PTS_EIIA_1"/>
    <property type="match status" value="1"/>
</dbReference>
<dbReference type="AlphaFoldDB" id="A0A6I2GFN6"/>
<keyword evidence="5" id="KW-0598">Phosphotransferase system</keyword>
<protein>
    <submittedName>
        <fullName evidence="8">PTS glucose transporter subunit IIA</fullName>
    </submittedName>
</protein>
<gene>
    <name evidence="8" type="ORF">GIY09_06380</name>
</gene>